<organism evidence="2 3">
    <name type="scientific">Biomphalaria pfeifferi</name>
    <name type="common">Bloodfluke planorb</name>
    <name type="synonym">Freshwater snail</name>
    <dbReference type="NCBI Taxonomy" id="112525"/>
    <lineage>
        <taxon>Eukaryota</taxon>
        <taxon>Metazoa</taxon>
        <taxon>Spiralia</taxon>
        <taxon>Lophotrochozoa</taxon>
        <taxon>Mollusca</taxon>
        <taxon>Gastropoda</taxon>
        <taxon>Heterobranchia</taxon>
        <taxon>Euthyneura</taxon>
        <taxon>Panpulmonata</taxon>
        <taxon>Hygrophila</taxon>
        <taxon>Lymnaeoidea</taxon>
        <taxon>Planorbidae</taxon>
        <taxon>Biomphalaria</taxon>
    </lineage>
</organism>
<reference evidence="2" key="2">
    <citation type="submission" date="2023-04" db="EMBL/GenBank/DDBJ databases">
        <authorList>
            <person name="Bu L."/>
            <person name="Lu L."/>
            <person name="Laidemitt M.R."/>
            <person name="Zhang S.M."/>
            <person name="Mutuku M."/>
            <person name="Mkoji G."/>
            <person name="Steinauer M."/>
            <person name="Loker E.S."/>
        </authorList>
    </citation>
    <scope>NUCLEOTIDE SEQUENCE</scope>
    <source>
        <strain evidence="2">KasaAsao</strain>
        <tissue evidence="2">Whole Snail</tissue>
    </source>
</reference>
<evidence type="ECO:0000313" key="3">
    <source>
        <dbReference type="Proteomes" id="UP001233172"/>
    </source>
</evidence>
<name>A0AAD8CC53_BIOPF</name>
<feature type="non-terminal residue" evidence="2">
    <location>
        <position position="1"/>
    </location>
</feature>
<reference evidence="2" key="1">
    <citation type="journal article" date="2023" name="PLoS Negl. Trop. Dis.">
        <title>A genome sequence for Biomphalaria pfeifferi, the major vector snail for the human-infecting parasite Schistosoma mansoni.</title>
        <authorList>
            <person name="Bu L."/>
            <person name="Lu L."/>
            <person name="Laidemitt M.R."/>
            <person name="Zhang S.M."/>
            <person name="Mutuku M."/>
            <person name="Mkoji G."/>
            <person name="Steinauer M."/>
            <person name="Loker E.S."/>
        </authorList>
    </citation>
    <scope>NUCLEOTIDE SEQUENCE</scope>
    <source>
        <strain evidence="2">KasaAsao</strain>
    </source>
</reference>
<feature type="region of interest" description="Disordered" evidence="1">
    <location>
        <begin position="76"/>
        <end position="96"/>
    </location>
</feature>
<evidence type="ECO:0000256" key="1">
    <source>
        <dbReference type="SAM" id="MobiDB-lite"/>
    </source>
</evidence>
<proteinExistence type="predicted"/>
<accession>A0AAD8CC53</accession>
<comment type="caution">
    <text evidence="2">The sequence shown here is derived from an EMBL/GenBank/DDBJ whole genome shotgun (WGS) entry which is preliminary data.</text>
</comment>
<dbReference type="AlphaFoldDB" id="A0AAD8CC53"/>
<keyword evidence="3" id="KW-1185">Reference proteome</keyword>
<dbReference type="Proteomes" id="UP001233172">
    <property type="component" value="Unassembled WGS sequence"/>
</dbReference>
<sequence>VSFGSKNSLIETWIIEDSALTHQRRGDVREIGYDFYDDTMTSSTDVMVASNKTPNHKPPNRHVTIGDSTVVIVTPRQTPDTPDSEGGRHSLGHTAVSAPQGAHLGGSSVGAAGGSSYHQHCAHSAVYTPLRITKVSAASRPNPRQLSPRIHQIRPKKEEYYDVIHPEPKDQT</sequence>
<protein>
    <submittedName>
        <fullName evidence="2">Uncharacterized protein</fullName>
    </submittedName>
</protein>
<dbReference type="EMBL" id="JASAOG010000002">
    <property type="protein sequence ID" value="KAK0069973.1"/>
    <property type="molecule type" value="Genomic_DNA"/>
</dbReference>
<gene>
    <name evidence="2" type="ORF">Bpfe_001150</name>
</gene>
<evidence type="ECO:0000313" key="2">
    <source>
        <dbReference type="EMBL" id="KAK0069973.1"/>
    </source>
</evidence>